<name>A0A4Q7J8M4_9PSEU</name>
<dbReference type="GO" id="GO:0009317">
    <property type="term" value="C:acetyl-CoA carboxylase complex"/>
    <property type="evidence" value="ECO:0007669"/>
    <property type="project" value="InterPro"/>
</dbReference>
<sequence length="432" mass="43707">MGESARSLLTGLAADFAGLPDDSAPDDPIGWPGYPESRERAVRATGETESVLCGTGTVGGTAAMLVAFEFGFLGGSVGGRTGARIEAAFDEAVRRRLPVVSLVATGGSRMQEGMRALSQLQRIAGASTRHRAAGLAQLSVLRNPTTGGGWATLGSGGDVVVALEGAQVGFAGSRVRPHGDHSAYTAAAQVACGSADELVTEADLPSVLAHWLTLLTTPAAHVPPPGGFSGLKPVSGWASVQAARAPDRPRARAYLDAYLDSYRLVSGDRCGGVDDGVLCGFGTREGATVAFAAQCGTPTTAAGFRTAARLVGLADRLGIPVLTLVDTPGAANDAAAERAGIGPAIGQLFGAIAAARVPVTSLVIGEGGSGGALAFAAPGRTWMTADSYFSVTSPEAVAAILKLDPADVPSVADRLRLRPWDVVELGVAEGIV</sequence>
<dbReference type="PANTHER" id="PTHR42853:SF3">
    <property type="entry name" value="ACETYL-COENZYME A CARBOXYLASE CARBOXYL TRANSFERASE SUBUNIT ALPHA, CHLOROPLASTIC"/>
    <property type="match status" value="1"/>
</dbReference>
<comment type="pathway">
    <text evidence="3">Lipid metabolism; malonyl-CoA biosynthesis; malonyl-CoA from acetyl-CoA: step 1/1.</text>
</comment>
<evidence type="ECO:0000256" key="18">
    <source>
        <dbReference type="ARBA" id="ARBA00025280"/>
    </source>
</evidence>
<dbReference type="PROSITE" id="PS50980">
    <property type="entry name" value="COA_CT_NTER"/>
    <property type="match status" value="1"/>
</dbReference>
<dbReference type="SUPFAM" id="SSF52096">
    <property type="entry name" value="ClpP/crotonase"/>
    <property type="match status" value="2"/>
</dbReference>
<feature type="domain" description="CoA carboxyltransferase N-terminal" evidence="20">
    <location>
        <begin position="1"/>
        <end position="253"/>
    </location>
</feature>
<dbReference type="Gene3D" id="3.90.226.10">
    <property type="entry name" value="2-enoyl-CoA Hydratase, Chain A, domain 1"/>
    <property type="match status" value="2"/>
</dbReference>
<keyword evidence="16" id="KW-0443">Lipid metabolism</keyword>
<evidence type="ECO:0000256" key="4">
    <source>
        <dbReference type="ARBA" id="ARBA00006276"/>
    </source>
</evidence>
<gene>
    <name evidence="22" type="ORF">EWH70_08645</name>
</gene>
<reference evidence="22 23" key="1">
    <citation type="submission" date="2019-02" db="EMBL/GenBank/DDBJ databases">
        <title>Draft genome sequence of Amycolatopsis sp. 8-3EHSu isolated from roots of Suaeda maritima.</title>
        <authorList>
            <person name="Duangmal K."/>
            <person name="Chantavorakit T."/>
        </authorList>
    </citation>
    <scope>NUCLEOTIDE SEQUENCE [LARGE SCALE GENOMIC DNA]</scope>
    <source>
        <strain evidence="22 23">8-3EHSu</strain>
    </source>
</reference>
<evidence type="ECO:0000256" key="3">
    <source>
        <dbReference type="ARBA" id="ARBA00004956"/>
    </source>
</evidence>
<keyword evidence="23" id="KW-1185">Reference proteome</keyword>
<proteinExistence type="inferred from homology"/>
<dbReference type="InterPro" id="IPR011763">
    <property type="entry name" value="COA_CT_C"/>
</dbReference>
<evidence type="ECO:0000256" key="12">
    <source>
        <dbReference type="ARBA" id="ARBA00022741"/>
    </source>
</evidence>
<feature type="domain" description="CoA carboxyltransferase C-terminal" evidence="21">
    <location>
        <begin position="214"/>
        <end position="432"/>
    </location>
</feature>
<dbReference type="AlphaFoldDB" id="A0A4Q7J8M4"/>
<comment type="similarity">
    <text evidence="4">In the C-terminal section; belongs to the AccA family.</text>
</comment>
<dbReference type="Pfam" id="PF01039">
    <property type="entry name" value="Carboxyl_trans"/>
    <property type="match status" value="1"/>
</dbReference>
<protein>
    <recommendedName>
        <fullName evidence="8">Acetyl-coenzyme A carboxylase carboxyl transferase subunits beta/alpha</fullName>
        <ecNumber evidence="7">2.1.3.15</ecNumber>
    </recommendedName>
</protein>
<keyword evidence="14" id="KW-0276">Fatty acid metabolism</keyword>
<comment type="catalytic activity">
    <reaction evidence="19">
        <text>N(6)-carboxybiotinyl-L-lysyl-[protein] + acetyl-CoA = N(6)-biotinyl-L-lysyl-[protein] + malonyl-CoA</text>
        <dbReference type="Rhea" id="RHEA:54728"/>
        <dbReference type="Rhea" id="RHEA-COMP:10505"/>
        <dbReference type="Rhea" id="RHEA-COMP:10506"/>
        <dbReference type="ChEBI" id="CHEBI:57288"/>
        <dbReference type="ChEBI" id="CHEBI:57384"/>
        <dbReference type="ChEBI" id="CHEBI:83144"/>
        <dbReference type="ChEBI" id="CHEBI:83145"/>
        <dbReference type="EC" id="2.1.3.15"/>
    </reaction>
</comment>
<evidence type="ECO:0000256" key="9">
    <source>
        <dbReference type="ARBA" id="ARBA00022490"/>
    </source>
</evidence>
<evidence type="ECO:0000256" key="13">
    <source>
        <dbReference type="ARBA" id="ARBA00022771"/>
    </source>
</evidence>
<keyword evidence="12" id="KW-0547">Nucleotide-binding</keyword>
<organism evidence="22 23">
    <name type="scientific">Amycolatopsis suaedae</name>
    <dbReference type="NCBI Taxonomy" id="2510978"/>
    <lineage>
        <taxon>Bacteria</taxon>
        <taxon>Bacillati</taxon>
        <taxon>Actinomycetota</taxon>
        <taxon>Actinomycetes</taxon>
        <taxon>Pseudonocardiales</taxon>
        <taxon>Pseudonocardiaceae</taxon>
        <taxon>Amycolatopsis</taxon>
    </lineage>
</organism>
<evidence type="ECO:0000256" key="15">
    <source>
        <dbReference type="ARBA" id="ARBA00022840"/>
    </source>
</evidence>
<keyword evidence="17" id="KW-0275">Fatty acid biosynthesis</keyword>
<dbReference type="GO" id="GO:0003989">
    <property type="term" value="F:acetyl-CoA carboxylase activity"/>
    <property type="evidence" value="ECO:0007669"/>
    <property type="project" value="InterPro"/>
</dbReference>
<keyword evidence="10" id="KW-0444">Lipid biosynthesis</keyword>
<keyword evidence="15" id="KW-0067">ATP-binding</keyword>
<dbReference type="InterPro" id="IPR001095">
    <property type="entry name" value="Acetyl_CoA_COase_a_su"/>
</dbReference>
<dbReference type="EC" id="2.1.3.15" evidence="7"/>
<accession>A0A4Q7J8M4</accession>
<comment type="cofactor">
    <cofactor evidence="1">
        <name>Zn(2+)</name>
        <dbReference type="ChEBI" id="CHEBI:29105"/>
    </cofactor>
</comment>
<evidence type="ECO:0000259" key="20">
    <source>
        <dbReference type="PROSITE" id="PS50980"/>
    </source>
</evidence>
<dbReference type="PROSITE" id="PS50989">
    <property type="entry name" value="COA_CT_CTER"/>
    <property type="match status" value="1"/>
</dbReference>
<keyword evidence="13" id="KW-0479">Metal-binding</keyword>
<keyword evidence="9" id="KW-0963">Cytoplasm</keyword>
<evidence type="ECO:0000256" key="6">
    <source>
        <dbReference type="ARBA" id="ARBA00011664"/>
    </source>
</evidence>
<evidence type="ECO:0000256" key="7">
    <source>
        <dbReference type="ARBA" id="ARBA00011883"/>
    </source>
</evidence>
<dbReference type="GO" id="GO:2001295">
    <property type="term" value="P:malonyl-CoA biosynthetic process"/>
    <property type="evidence" value="ECO:0007669"/>
    <property type="project" value="UniProtKB-UniPathway"/>
</dbReference>
<evidence type="ECO:0000256" key="19">
    <source>
        <dbReference type="ARBA" id="ARBA00049152"/>
    </source>
</evidence>
<evidence type="ECO:0000256" key="11">
    <source>
        <dbReference type="ARBA" id="ARBA00022679"/>
    </source>
</evidence>
<dbReference type="GO" id="GO:0005524">
    <property type="term" value="F:ATP binding"/>
    <property type="evidence" value="ECO:0007669"/>
    <property type="project" value="UniProtKB-KW"/>
</dbReference>
<dbReference type="GO" id="GO:0006633">
    <property type="term" value="P:fatty acid biosynthetic process"/>
    <property type="evidence" value="ECO:0007669"/>
    <property type="project" value="UniProtKB-KW"/>
</dbReference>
<evidence type="ECO:0000256" key="10">
    <source>
        <dbReference type="ARBA" id="ARBA00022516"/>
    </source>
</evidence>
<keyword evidence="13" id="KW-0863">Zinc-finger</keyword>
<dbReference type="Pfam" id="PF03255">
    <property type="entry name" value="ACCA"/>
    <property type="match status" value="1"/>
</dbReference>
<evidence type="ECO:0000256" key="14">
    <source>
        <dbReference type="ARBA" id="ARBA00022832"/>
    </source>
</evidence>
<dbReference type="PRINTS" id="PR01070">
    <property type="entry name" value="ACCCTRFRASEB"/>
</dbReference>
<keyword evidence="13" id="KW-0862">Zinc</keyword>
<dbReference type="PANTHER" id="PTHR42853">
    <property type="entry name" value="ACETYL-COENZYME A CARBOXYLASE CARBOXYL TRANSFERASE SUBUNIT ALPHA"/>
    <property type="match status" value="1"/>
</dbReference>
<dbReference type="OrthoDB" id="9772975at2"/>
<evidence type="ECO:0000256" key="8">
    <source>
        <dbReference type="ARBA" id="ARBA00018312"/>
    </source>
</evidence>
<evidence type="ECO:0000256" key="5">
    <source>
        <dbReference type="ARBA" id="ARBA00010284"/>
    </source>
</evidence>
<evidence type="ECO:0000313" key="22">
    <source>
        <dbReference type="EMBL" id="RZQ64060.1"/>
    </source>
</evidence>
<evidence type="ECO:0000256" key="17">
    <source>
        <dbReference type="ARBA" id="ARBA00023160"/>
    </source>
</evidence>
<evidence type="ECO:0000256" key="1">
    <source>
        <dbReference type="ARBA" id="ARBA00001947"/>
    </source>
</evidence>
<evidence type="ECO:0000313" key="23">
    <source>
        <dbReference type="Proteomes" id="UP000292003"/>
    </source>
</evidence>
<dbReference type="InterPro" id="IPR011762">
    <property type="entry name" value="COA_CT_N"/>
</dbReference>
<dbReference type="InterPro" id="IPR029045">
    <property type="entry name" value="ClpP/crotonase-like_dom_sf"/>
</dbReference>
<evidence type="ECO:0000256" key="16">
    <source>
        <dbReference type="ARBA" id="ARBA00023098"/>
    </source>
</evidence>
<evidence type="ECO:0000256" key="2">
    <source>
        <dbReference type="ARBA" id="ARBA00004496"/>
    </source>
</evidence>
<dbReference type="GO" id="GO:0016743">
    <property type="term" value="F:carboxyl- or carbamoyltransferase activity"/>
    <property type="evidence" value="ECO:0007669"/>
    <property type="project" value="InterPro"/>
</dbReference>
<dbReference type="InterPro" id="IPR000438">
    <property type="entry name" value="Acetyl_CoA_COase_Trfase_b_su"/>
</dbReference>
<dbReference type="RefSeq" id="WP_130474778.1">
    <property type="nucleotide sequence ID" value="NZ_SFCC01000004.1"/>
</dbReference>
<comment type="subunit">
    <text evidence="6">Acetyl-CoA carboxylase is a heterotetramer composed of biotin carboxyl carrier protein (AccB), biotin carboxylase (AccC) and two subunits of ACCase subunit beta/alpha.</text>
</comment>
<dbReference type="EMBL" id="SFCC01000004">
    <property type="protein sequence ID" value="RZQ64060.1"/>
    <property type="molecule type" value="Genomic_DNA"/>
</dbReference>
<dbReference type="GO" id="GO:0008270">
    <property type="term" value="F:zinc ion binding"/>
    <property type="evidence" value="ECO:0007669"/>
    <property type="project" value="UniProtKB-KW"/>
</dbReference>
<evidence type="ECO:0000259" key="21">
    <source>
        <dbReference type="PROSITE" id="PS50989"/>
    </source>
</evidence>
<comment type="similarity">
    <text evidence="5">In the N-terminal section; belongs to the AccD/PCCB family.</text>
</comment>
<comment type="function">
    <text evidence="18">Component of the acetyl coenzyme A carboxylase (ACC) complex. Biotin carboxylase (BC) catalyzes the carboxylation of biotin on its carrier protein (BCCP) and then the CO(2) group is transferred by the transcarboxylase to acetyl-CoA to form malonyl-CoA.</text>
</comment>
<dbReference type="InterPro" id="IPR034733">
    <property type="entry name" value="AcCoA_carboxyl_beta"/>
</dbReference>
<dbReference type="UniPathway" id="UPA00655">
    <property type="reaction ID" value="UER00711"/>
</dbReference>
<comment type="subcellular location">
    <subcellularLocation>
        <location evidence="2">Cytoplasm</location>
    </subcellularLocation>
</comment>
<keyword evidence="11" id="KW-0808">Transferase</keyword>
<dbReference type="Proteomes" id="UP000292003">
    <property type="component" value="Unassembled WGS sequence"/>
</dbReference>
<comment type="caution">
    <text evidence="22">The sequence shown here is derived from an EMBL/GenBank/DDBJ whole genome shotgun (WGS) entry which is preliminary data.</text>
</comment>